<dbReference type="Ensembl" id="ENSSSUT00005005511.1">
    <property type="protein sequence ID" value="ENSSSUP00005004766.1"/>
    <property type="gene ID" value="ENSSSUG00005003124.1"/>
</dbReference>
<organism evidence="2 3">
    <name type="scientific">Suricata suricatta</name>
    <name type="common">Meerkat</name>
    <dbReference type="NCBI Taxonomy" id="37032"/>
    <lineage>
        <taxon>Eukaryota</taxon>
        <taxon>Metazoa</taxon>
        <taxon>Chordata</taxon>
        <taxon>Craniata</taxon>
        <taxon>Vertebrata</taxon>
        <taxon>Euteleostomi</taxon>
        <taxon>Mammalia</taxon>
        <taxon>Eutheria</taxon>
        <taxon>Laurasiatheria</taxon>
        <taxon>Carnivora</taxon>
        <taxon>Feliformia</taxon>
        <taxon>Herpestidae</taxon>
        <taxon>Suricata</taxon>
    </lineage>
</organism>
<name>A0A673T733_SURSU</name>
<feature type="region of interest" description="Disordered" evidence="1">
    <location>
        <begin position="1"/>
        <end position="70"/>
    </location>
</feature>
<reference evidence="2 3" key="1">
    <citation type="submission" date="2019-05" db="EMBL/GenBank/DDBJ databases">
        <title>A Chromosome-scale Meerkat (S. suricatta) Genome Assembly.</title>
        <authorList>
            <person name="Dudchenko O."/>
            <person name="Lieberman Aiden E."/>
            <person name="Tung J."/>
            <person name="Barreiro L.B."/>
            <person name="Clutton-Brock T.H."/>
        </authorList>
    </citation>
    <scope>NUCLEOTIDE SEQUENCE [LARGE SCALE GENOMIC DNA]</scope>
</reference>
<dbReference type="Proteomes" id="UP000472268">
    <property type="component" value="Chromosome 6"/>
</dbReference>
<evidence type="ECO:0000313" key="2">
    <source>
        <dbReference type="Ensembl" id="ENSSSUP00005004766.1"/>
    </source>
</evidence>
<dbReference type="AlphaFoldDB" id="A0A673T733"/>
<reference evidence="2" key="2">
    <citation type="submission" date="2025-08" db="UniProtKB">
        <authorList>
            <consortium name="Ensembl"/>
        </authorList>
    </citation>
    <scope>IDENTIFICATION</scope>
</reference>
<accession>A0A673T733</accession>
<keyword evidence="3" id="KW-1185">Reference proteome</keyword>
<feature type="compositionally biased region" description="Basic and acidic residues" evidence="1">
    <location>
        <begin position="1"/>
        <end position="11"/>
    </location>
</feature>
<reference evidence="2" key="3">
    <citation type="submission" date="2025-09" db="UniProtKB">
        <authorList>
            <consortium name="Ensembl"/>
        </authorList>
    </citation>
    <scope>IDENTIFICATION</scope>
</reference>
<sequence>MEKTQRPDARAHPAARHLQEAPGQARQAPPHSQSRECWAATPLGGPSSSLKPKGCGPEQPAHLGRGAGLSRRVSQTRLLTHSDGDVVVPVVLGDQGHHRPVQGWVGGVDRDELFRAELGEPVHPNGVAHGIGQEEHLHLRKRANRFAEGSHAARGSVPLEMKPCVHTRNLHINVRNRIIQNS</sequence>
<protein>
    <submittedName>
        <fullName evidence="2">Uncharacterized protein</fullName>
    </submittedName>
</protein>
<evidence type="ECO:0000313" key="3">
    <source>
        <dbReference type="Proteomes" id="UP000472268"/>
    </source>
</evidence>
<evidence type="ECO:0000256" key="1">
    <source>
        <dbReference type="SAM" id="MobiDB-lite"/>
    </source>
</evidence>
<proteinExistence type="predicted"/>